<evidence type="ECO:0000256" key="8">
    <source>
        <dbReference type="SAM" id="SignalP"/>
    </source>
</evidence>
<evidence type="ECO:0000256" key="7">
    <source>
        <dbReference type="SAM" id="MobiDB-lite"/>
    </source>
</evidence>
<keyword evidence="11" id="KW-1185">Reference proteome</keyword>
<dbReference type="EC" id="5.2.1.8" evidence="3 6"/>
<dbReference type="Proteomes" id="UP001415169">
    <property type="component" value="Unassembled WGS sequence"/>
</dbReference>
<dbReference type="InterPro" id="IPR001179">
    <property type="entry name" value="PPIase_FKBP_dom"/>
</dbReference>
<feature type="domain" description="PPIase FKBP-type" evidence="9">
    <location>
        <begin position="97"/>
        <end position="195"/>
    </location>
</feature>
<evidence type="ECO:0000256" key="5">
    <source>
        <dbReference type="ARBA" id="ARBA00023235"/>
    </source>
</evidence>
<keyword evidence="8" id="KW-0732">Signal</keyword>
<organism evidence="10 11">
    <name type="scientific">Gryllotalpicola daejeonensis</name>
    <dbReference type="NCBI Taxonomy" id="993087"/>
    <lineage>
        <taxon>Bacteria</taxon>
        <taxon>Bacillati</taxon>
        <taxon>Actinomycetota</taxon>
        <taxon>Actinomycetes</taxon>
        <taxon>Micrococcales</taxon>
        <taxon>Microbacteriaceae</taxon>
        <taxon>Gryllotalpicola</taxon>
    </lineage>
</organism>
<reference evidence="10" key="2">
    <citation type="submission" date="2023-12" db="EMBL/GenBank/DDBJ databases">
        <authorList>
            <person name="Sun Q."/>
            <person name="Inoue M."/>
        </authorList>
    </citation>
    <scope>NUCLEOTIDE SEQUENCE</scope>
    <source>
        <strain evidence="10">JCM 17590</strain>
    </source>
</reference>
<evidence type="ECO:0000313" key="10">
    <source>
        <dbReference type="EMBL" id="GAA4164741.1"/>
    </source>
</evidence>
<comment type="caution">
    <text evidence="10">The sequence shown here is derived from an EMBL/GenBank/DDBJ whole genome shotgun (WGS) entry which is preliminary data.</text>
</comment>
<comment type="similarity">
    <text evidence="2">Belongs to the FKBP-type PPIase family.</text>
</comment>
<gene>
    <name evidence="10" type="ORF">GCM10022286_26910</name>
</gene>
<keyword evidence="5 6" id="KW-0413">Isomerase</keyword>
<dbReference type="GO" id="GO:0016853">
    <property type="term" value="F:isomerase activity"/>
    <property type="evidence" value="ECO:0007669"/>
    <property type="project" value="UniProtKB-KW"/>
</dbReference>
<reference evidence="10" key="1">
    <citation type="journal article" date="2014" name="Int. J. Syst. Evol. Microbiol.">
        <title>Complete genome of a new Firmicutes species belonging to the dominant human colonic microbiota ('Ruminococcus bicirculans') reveals two chromosomes and a selective capacity to utilize plant glucans.</title>
        <authorList>
            <consortium name="NISC Comparative Sequencing Program"/>
            <person name="Wegmann U."/>
            <person name="Louis P."/>
            <person name="Goesmann A."/>
            <person name="Henrissat B."/>
            <person name="Duncan S.H."/>
            <person name="Flint H.J."/>
        </authorList>
    </citation>
    <scope>NUCLEOTIDE SEQUENCE</scope>
    <source>
        <strain evidence="10">JCM 17590</strain>
    </source>
</reference>
<comment type="catalytic activity">
    <reaction evidence="1 6">
        <text>[protein]-peptidylproline (omega=180) = [protein]-peptidylproline (omega=0)</text>
        <dbReference type="Rhea" id="RHEA:16237"/>
        <dbReference type="Rhea" id="RHEA-COMP:10747"/>
        <dbReference type="Rhea" id="RHEA-COMP:10748"/>
        <dbReference type="ChEBI" id="CHEBI:83833"/>
        <dbReference type="ChEBI" id="CHEBI:83834"/>
        <dbReference type="EC" id="5.2.1.8"/>
    </reaction>
</comment>
<feature type="chain" id="PRO_5045982052" description="peptidylprolyl isomerase" evidence="8">
    <location>
        <begin position="23"/>
        <end position="364"/>
    </location>
</feature>
<name>A0ABP7ZN46_9MICO</name>
<feature type="domain" description="PPIase FKBP-type" evidence="9">
    <location>
        <begin position="251"/>
        <end position="347"/>
    </location>
</feature>
<accession>A0ABP7ZN46</accession>
<evidence type="ECO:0000256" key="6">
    <source>
        <dbReference type="PROSITE-ProRule" id="PRU00277"/>
    </source>
</evidence>
<evidence type="ECO:0000259" key="9">
    <source>
        <dbReference type="PROSITE" id="PS50059"/>
    </source>
</evidence>
<evidence type="ECO:0000256" key="3">
    <source>
        <dbReference type="ARBA" id="ARBA00013194"/>
    </source>
</evidence>
<evidence type="ECO:0000256" key="2">
    <source>
        <dbReference type="ARBA" id="ARBA00006577"/>
    </source>
</evidence>
<sequence>MRKSLSIVVLAAASALLLTACAGGGDAKTKSTPKPTSSTAKTVSVDCSLKPGAVSDGVQISGAQGSTPTVKVTKGASAKSEQRTVVTKGSGDDVKAGTKVVIGFAAYDATSGATLQAPSGWGADRGQFALRLGASSQAPGFTRMFGCEPVGSRIVYAAKASTAFGSAKTVTSDFSDGSVKPGDTLVFVGDILEAKADKATGAPQPAKPGMPAVKDAADGTPKVSYDKSSTPPSTTQVAVLKKGTGAKVASGDLVSVQYQGTEWKSGKIFDQSWGTSHGCDFASVPSAFPTTGVVKGFAKALEGQTVGSQVEVVMTPADGYGSNPPSGQKTITKDSTLIFVVDILGVDMTAAQVQSSGAQGTTCD</sequence>
<dbReference type="PROSITE" id="PS51257">
    <property type="entry name" value="PROKAR_LIPOPROTEIN"/>
    <property type="match status" value="1"/>
</dbReference>
<feature type="compositionally biased region" description="Low complexity" evidence="7">
    <location>
        <begin position="30"/>
        <end position="43"/>
    </location>
</feature>
<dbReference type="SUPFAM" id="SSF54534">
    <property type="entry name" value="FKBP-like"/>
    <property type="match status" value="1"/>
</dbReference>
<dbReference type="Gene3D" id="3.10.50.40">
    <property type="match status" value="1"/>
</dbReference>
<proteinExistence type="inferred from homology"/>
<dbReference type="EMBL" id="BAABBV010000002">
    <property type="protein sequence ID" value="GAA4164741.1"/>
    <property type="molecule type" value="Genomic_DNA"/>
</dbReference>
<dbReference type="PANTHER" id="PTHR43811:SF19">
    <property type="entry name" value="39 KDA FK506-BINDING NUCLEAR PROTEIN"/>
    <property type="match status" value="1"/>
</dbReference>
<feature type="signal peptide" evidence="8">
    <location>
        <begin position="1"/>
        <end position="22"/>
    </location>
</feature>
<evidence type="ECO:0000313" key="11">
    <source>
        <dbReference type="Proteomes" id="UP001415169"/>
    </source>
</evidence>
<keyword evidence="4 6" id="KW-0697">Rotamase</keyword>
<evidence type="ECO:0000256" key="1">
    <source>
        <dbReference type="ARBA" id="ARBA00000971"/>
    </source>
</evidence>
<feature type="region of interest" description="Disordered" evidence="7">
    <location>
        <begin position="24"/>
        <end position="43"/>
    </location>
</feature>
<dbReference type="RefSeq" id="WP_344792394.1">
    <property type="nucleotide sequence ID" value="NZ_BAABBV010000002.1"/>
</dbReference>
<evidence type="ECO:0000256" key="4">
    <source>
        <dbReference type="ARBA" id="ARBA00023110"/>
    </source>
</evidence>
<dbReference type="PROSITE" id="PS50059">
    <property type="entry name" value="FKBP_PPIASE"/>
    <property type="match status" value="2"/>
</dbReference>
<dbReference type="PANTHER" id="PTHR43811">
    <property type="entry name" value="FKBP-TYPE PEPTIDYL-PROLYL CIS-TRANS ISOMERASE FKPA"/>
    <property type="match status" value="1"/>
</dbReference>
<dbReference type="InterPro" id="IPR046357">
    <property type="entry name" value="PPIase_dom_sf"/>
</dbReference>
<dbReference type="Pfam" id="PF00254">
    <property type="entry name" value="FKBP_C"/>
    <property type="match status" value="1"/>
</dbReference>
<protein>
    <recommendedName>
        <fullName evidence="3 6">peptidylprolyl isomerase</fullName>
        <ecNumber evidence="3 6">5.2.1.8</ecNumber>
    </recommendedName>
</protein>
<feature type="region of interest" description="Disordered" evidence="7">
    <location>
        <begin position="198"/>
        <end position="234"/>
    </location>
</feature>